<protein>
    <recommendedName>
        <fullName evidence="4">DUF1579 domain-containing protein</fullName>
    </recommendedName>
</protein>
<dbReference type="Pfam" id="PF07617">
    <property type="entry name" value="DUF1579"/>
    <property type="match status" value="1"/>
</dbReference>
<accession>B1ZU56</accession>
<dbReference type="AlphaFoldDB" id="B1ZU56"/>
<feature type="region of interest" description="Disordered" evidence="1">
    <location>
        <begin position="1"/>
        <end position="26"/>
    </location>
</feature>
<reference evidence="2 3" key="1">
    <citation type="journal article" date="2011" name="J. Bacteriol.">
        <title>Genome sequence of the verrucomicrobium Opitutus terrae PB90-1, an abundant inhabitant of rice paddy soil ecosystems.</title>
        <authorList>
            <person name="van Passel M.W."/>
            <person name="Kant R."/>
            <person name="Palva A."/>
            <person name="Copeland A."/>
            <person name="Lucas S."/>
            <person name="Lapidus A."/>
            <person name="Glavina del Rio T."/>
            <person name="Pitluck S."/>
            <person name="Goltsman E."/>
            <person name="Clum A."/>
            <person name="Sun H."/>
            <person name="Schmutz J."/>
            <person name="Larimer F.W."/>
            <person name="Land M.L."/>
            <person name="Hauser L."/>
            <person name="Kyrpides N."/>
            <person name="Mikhailova N."/>
            <person name="Richardson P.P."/>
            <person name="Janssen P.H."/>
            <person name="de Vos W.M."/>
            <person name="Smidt H."/>
        </authorList>
    </citation>
    <scope>NUCLEOTIDE SEQUENCE [LARGE SCALE GENOMIC DNA]</scope>
    <source>
        <strain evidence="3">DSM 11246 / JCM 15787 / PB90-1</strain>
    </source>
</reference>
<sequence>MTTATSHENSDRAPCADMPSESPGQEHEWLQQFVGEWDLELEIDCGPGRSPMKSRGHERARIFGGFWLESEGRNEDFPYVCRLMLGYDRRQRCYVGTWMDSMSSHLWHYRGTVDATGRILTLETEGPFPPGPDGGLSKFREVTEFKSKDHRVFTSSRWNERGEWQQMVRIDFRRRASA</sequence>
<keyword evidence="3" id="KW-1185">Reference proteome</keyword>
<evidence type="ECO:0000313" key="3">
    <source>
        <dbReference type="Proteomes" id="UP000007013"/>
    </source>
</evidence>
<evidence type="ECO:0000313" key="2">
    <source>
        <dbReference type="EMBL" id="ACB76622.1"/>
    </source>
</evidence>
<dbReference type="EMBL" id="CP001032">
    <property type="protein sequence ID" value="ACB76622.1"/>
    <property type="molecule type" value="Genomic_DNA"/>
</dbReference>
<gene>
    <name evidence="2" type="ordered locus">Oter_3345</name>
</gene>
<dbReference type="Proteomes" id="UP000007013">
    <property type="component" value="Chromosome"/>
</dbReference>
<dbReference type="STRING" id="452637.Oter_3345"/>
<dbReference type="HOGENOM" id="CLU_112398_1_0_0"/>
<dbReference type="InterPro" id="IPR011473">
    <property type="entry name" value="DUF1579"/>
</dbReference>
<evidence type="ECO:0000256" key="1">
    <source>
        <dbReference type="SAM" id="MobiDB-lite"/>
    </source>
</evidence>
<evidence type="ECO:0008006" key="4">
    <source>
        <dbReference type="Google" id="ProtNLM"/>
    </source>
</evidence>
<proteinExistence type="predicted"/>
<dbReference type="eggNOG" id="ENOG50305GB">
    <property type="taxonomic scope" value="Bacteria"/>
</dbReference>
<organism evidence="2 3">
    <name type="scientific">Opitutus terrae (strain DSM 11246 / JCM 15787 / PB90-1)</name>
    <dbReference type="NCBI Taxonomy" id="452637"/>
    <lineage>
        <taxon>Bacteria</taxon>
        <taxon>Pseudomonadati</taxon>
        <taxon>Verrucomicrobiota</taxon>
        <taxon>Opitutia</taxon>
        <taxon>Opitutales</taxon>
        <taxon>Opitutaceae</taxon>
        <taxon>Opitutus</taxon>
    </lineage>
</organism>
<name>B1ZU56_OPITP</name>
<dbReference type="KEGG" id="ote:Oter_3345"/>